<keyword evidence="1" id="KW-1133">Transmembrane helix</keyword>
<gene>
    <name evidence="2" type="primary">T2.9</name>
</gene>
<protein>
    <submittedName>
        <fullName evidence="2">T2.9 protein</fullName>
    </submittedName>
</protein>
<feature type="transmembrane region" description="Helical" evidence="1">
    <location>
        <begin position="151"/>
        <end position="168"/>
    </location>
</feature>
<keyword evidence="1" id="KW-0812">Transmembrane</keyword>
<organism evidence="2">
    <name type="scientific">Malus x robusta</name>
    <dbReference type="NCBI Taxonomy" id="1184610"/>
    <lineage>
        <taxon>Eukaryota</taxon>
        <taxon>Viridiplantae</taxon>
        <taxon>Streptophyta</taxon>
        <taxon>Embryophyta</taxon>
        <taxon>Tracheophyta</taxon>
        <taxon>Spermatophyta</taxon>
        <taxon>Magnoliopsida</taxon>
        <taxon>eudicotyledons</taxon>
        <taxon>Gunneridae</taxon>
        <taxon>Pentapetalae</taxon>
        <taxon>rosids</taxon>
        <taxon>fabids</taxon>
        <taxon>Rosales</taxon>
        <taxon>Rosaceae</taxon>
        <taxon>Amygdaloideae</taxon>
        <taxon>Maleae</taxon>
        <taxon>Malus</taxon>
    </lineage>
</organism>
<name>I7KCW5_9ROSA</name>
<evidence type="ECO:0000256" key="1">
    <source>
        <dbReference type="SAM" id="Phobius"/>
    </source>
</evidence>
<reference evidence="2" key="1">
    <citation type="journal article" date="2012" name="Tree Genet. Genomes">
        <title>A Candidate Gene for Fire Blight Resistance in Malus . robusta 5 is Coding for a CC-NBS-LRR.</title>
        <authorList>
            <person name="Fahrentrapp J."/>
            <person name="Broggini G.A.L."/>
            <person name="Kellerhals M."/>
            <person name="Peil A."/>
            <person name="Richter K."/>
            <person name="Zini E."/>
            <person name="Gessler C."/>
        </authorList>
    </citation>
    <scope>NUCLEOTIDE SEQUENCE</scope>
</reference>
<dbReference type="AlphaFoldDB" id="I7KCW5"/>
<proteinExistence type="predicted"/>
<accession>I7KCW5</accession>
<sequence>MKYYIASGCLCIQAFLQQLLNKIFISALDNDLDLVTIIVPADQPPPPALLPATLGLGSTTGRRLSWPIACQRPLEWLSFHPTSLQTAPSNILLSRSRNPTCLCLYRGSKIIQHSQLSMDNNSFLPLFRGLLWSHCLVHFRQNPISSLVQTYGLYLIYVASGLVVLFCHHNNT</sequence>
<keyword evidence="1" id="KW-0472">Membrane</keyword>
<evidence type="ECO:0000313" key="2">
    <source>
        <dbReference type="EMBL" id="CCH50988.1"/>
    </source>
</evidence>
<dbReference type="EMBL" id="HE805491">
    <property type="protein sequence ID" value="CCH50988.1"/>
    <property type="molecule type" value="Genomic_DNA"/>
</dbReference>